<evidence type="ECO:0000256" key="6">
    <source>
        <dbReference type="PIRSR" id="PIRSR002419-1"/>
    </source>
</evidence>
<keyword evidence="3 7" id="KW-0812">Transmembrane</keyword>
<organism evidence="8 9">
    <name type="scientific">Petrolisthes cinctipes</name>
    <name type="common">Flat porcelain crab</name>
    <dbReference type="NCBI Taxonomy" id="88211"/>
    <lineage>
        <taxon>Eukaryota</taxon>
        <taxon>Metazoa</taxon>
        <taxon>Ecdysozoa</taxon>
        <taxon>Arthropoda</taxon>
        <taxon>Crustacea</taxon>
        <taxon>Multicrustacea</taxon>
        <taxon>Malacostraca</taxon>
        <taxon>Eumalacostraca</taxon>
        <taxon>Eucarida</taxon>
        <taxon>Decapoda</taxon>
        <taxon>Pleocyemata</taxon>
        <taxon>Anomura</taxon>
        <taxon>Galatheoidea</taxon>
        <taxon>Porcellanidae</taxon>
        <taxon>Petrolisthes</taxon>
    </lineage>
</organism>
<dbReference type="InterPro" id="IPR000301">
    <property type="entry name" value="Tetraspanin_animals"/>
</dbReference>
<feature type="disulfide bond" evidence="6">
    <location>
        <begin position="225"/>
        <end position="258"/>
    </location>
</feature>
<dbReference type="PIRSF" id="PIRSF002419">
    <property type="entry name" value="Tetraspanin"/>
    <property type="match status" value="1"/>
</dbReference>
<keyword evidence="4 7" id="KW-1133">Transmembrane helix</keyword>
<feature type="transmembrane region" description="Helical" evidence="7">
    <location>
        <begin position="272"/>
        <end position="298"/>
    </location>
</feature>
<keyword evidence="9" id="KW-1185">Reference proteome</keyword>
<gene>
    <name evidence="8" type="ORF">Pcinc_023586</name>
</gene>
<feature type="disulfide bond" evidence="6">
    <location>
        <begin position="226"/>
        <end position="245"/>
    </location>
</feature>
<feature type="transmembrane region" description="Helical" evidence="7">
    <location>
        <begin position="93"/>
        <end position="111"/>
    </location>
</feature>
<feature type="transmembrane region" description="Helical" evidence="7">
    <location>
        <begin position="131"/>
        <end position="154"/>
    </location>
</feature>
<proteinExistence type="inferred from homology"/>
<evidence type="ECO:0000256" key="7">
    <source>
        <dbReference type="RuleBase" id="RU361218"/>
    </source>
</evidence>
<protein>
    <recommendedName>
        <fullName evidence="7">Tetraspanin</fullName>
    </recommendedName>
</protein>
<dbReference type="AlphaFoldDB" id="A0AAE1FCN6"/>
<evidence type="ECO:0000256" key="4">
    <source>
        <dbReference type="ARBA" id="ARBA00022989"/>
    </source>
</evidence>
<sequence length="307" mass="35005">MAKGSGVGGVWQEHLELLQYLLYIFNTVFFMGGSIIFAVTLWTRFDENMVDYVVGLGLYHYWSGIYVLMISSALVMINSFMACCGAYFRSLPILLACAAAAVFSLGMWVRFDKDTDEYVNSLGMYFYRHGTTVIMVGATLVMITSFMACCGAYFKNRAMLIAYKVFTVIAFIMLLGGSAYILDHGMEDSKLFPWVQRRMRELIHQYQWDVSARRTVDIVQEYVGCCGGYSASDYTDIHMPIPDTCRNQVTGNQYGDSCAEIFSQYIEARTAWVTGLSLSLCFLQFFSMMFALCMWQAIKEIRRNNKY</sequence>
<keyword evidence="6" id="KW-1015">Disulfide bond</keyword>
<dbReference type="PANTHER" id="PTHR19282:SF534">
    <property type="entry name" value="TETRASPANIN FAMILY-RELATED"/>
    <property type="match status" value="1"/>
</dbReference>
<comment type="subcellular location">
    <subcellularLocation>
        <location evidence="1 7">Membrane</location>
        <topology evidence="1 7">Multi-pass membrane protein</topology>
    </subcellularLocation>
</comment>
<feature type="transmembrane region" description="Helical" evidence="7">
    <location>
        <begin position="20"/>
        <end position="41"/>
    </location>
</feature>
<evidence type="ECO:0000256" key="3">
    <source>
        <dbReference type="ARBA" id="ARBA00022692"/>
    </source>
</evidence>
<dbReference type="InterPro" id="IPR008952">
    <property type="entry name" value="Tetraspanin_EC2_sf"/>
</dbReference>
<feature type="transmembrane region" description="Helical" evidence="7">
    <location>
        <begin position="161"/>
        <end position="182"/>
    </location>
</feature>
<evidence type="ECO:0000256" key="5">
    <source>
        <dbReference type="ARBA" id="ARBA00023136"/>
    </source>
</evidence>
<comment type="caution">
    <text evidence="7">Lacks conserved residue(s) required for the propagation of feature annotation.</text>
</comment>
<comment type="similarity">
    <text evidence="2 7">Belongs to the tetraspanin (TM4SF) family.</text>
</comment>
<name>A0AAE1FCN6_PETCI</name>
<evidence type="ECO:0000313" key="8">
    <source>
        <dbReference type="EMBL" id="KAK3871261.1"/>
    </source>
</evidence>
<comment type="caution">
    <text evidence="8">The sequence shown here is derived from an EMBL/GenBank/DDBJ whole genome shotgun (WGS) entry which is preliminary data.</text>
</comment>
<dbReference type="EMBL" id="JAWQEG010002543">
    <property type="protein sequence ID" value="KAK3871261.1"/>
    <property type="molecule type" value="Genomic_DNA"/>
</dbReference>
<dbReference type="InterPro" id="IPR018499">
    <property type="entry name" value="Tetraspanin/Peripherin"/>
</dbReference>
<keyword evidence="5 7" id="KW-0472">Membrane</keyword>
<feature type="transmembrane region" description="Helical" evidence="7">
    <location>
        <begin position="61"/>
        <end position="81"/>
    </location>
</feature>
<dbReference type="CDD" id="cd03127">
    <property type="entry name" value="tetraspanin_LEL"/>
    <property type="match status" value="1"/>
</dbReference>
<evidence type="ECO:0000313" key="9">
    <source>
        <dbReference type="Proteomes" id="UP001286313"/>
    </source>
</evidence>
<dbReference type="Gene3D" id="1.10.1450.10">
    <property type="entry name" value="Tetraspanin"/>
    <property type="match status" value="1"/>
</dbReference>
<evidence type="ECO:0000256" key="2">
    <source>
        <dbReference type="ARBA" id="ARBA00006840"/>
    </source>
</evidence>
<reference evidence="8" key="1">
    <citation type="submission" date="2023-10" db="EMBL/GenBank/DDBJ databases">
        <title>Genome assemblies of two species of porcelain crab, Petrolisthes cinctipes and Petrolisthes manimaculis (Anomura: Porcellanidae).</title>
        <authorList>
            <person name="Angst P."/>
        </authorList>
    </citation>
    <scope>NUCLEOTIDE SEQUENCE</scope>
    <source>
        <strain evidence="8">PB745_01</strain>
        <tissue evidence="8">Gill</tissue>
    </source>
</reference>
<dbReference type="Pfam" id="PF00335">
    <property type="entry name" value="Tetraspanin"/>
    <property type="match status" value="1"/>
</dbReference>
<dbReference type="SUPFAM" id="SSF48652">
    <property type="entry name" value="Tetraspanin"/>
    <property type="match status" value="1"/>
</dbReference>
<accession>A0AAE1FCN6</accession>
<evidence type="ECO:0000256" key="1">
    <source>
        <dbReference type="ARBA" id="ARBA00004141"/>
    </source>
</evidence>
<dbReference type="PANTHER" id="PTHR19282">
    <property type="entry name" value="TETRASPANIN"/>
    <property type="match status" value="1"/>
</dbReference>
<dbReference type="GO" id="GO:0005886">
    <property type="term" value="C:plasma membrane"/>
    <property type="evidence" value="ECO:0007669"/>
    <property type="project" value="TreeGrafter"/>
</dbReference>
<dbReference type="Proteomes" id="UP001286313">
    <property type="component" value="Unassembled WGS sequence"/>
</dbReference>
<dbReference type="PRINTS" id="PR00259">
    <property type="entry name" value="TMFOUR"/>
</dbReference>